<dbReference type="RefSeq" id="WP_090850715.1">
    <property type="nucleotide sequence ID" value="NZ_FNJU01000002.1"/>
</dbReference>
<sequence length="94" mass="10773">MLVTKEKLLNLVKANGDKGIITINDIPYEIELTEEGNVSLTGFSWSWEKTEVPSAHQDYDIKTDDLVKNNVDDLPSLNNVNHYNYYNNVNELMI</sequence>
<dbReference type="OrthoDB" id="2872500at2"/>
<protein>
    <submittedName>
        <fullName evidence="1">Uncharacterized protein</fullName>
    </submittedName>
</protein>
<keyword evidence="2" id="KW-1185">Reference proteome</keyword>
<name>A0A1H0RP10_9BACI</name>
<evidence type="ECO:0000313" key="2">
    <source>
        <dbReference type="Proteomes" id="UP000199159"/>
    </source>
</evidence>
<accession>A0A1H0RP10</accession>
<gene>
    <name evidence="1" type="ORF">SAMN05216565_102315</name>
</gene>
<dbReference type="Proteomes" id="UP000199159">
    <property type="component" value="Unassembled WGS sequence"/>
</dbReference>
<evidence type="ECO:0000313" key="1">
    <source>
        <dbReference type="EMBL" id="SDP31203.1"/>
    </source>
</evidence>
<organism evidence="1 2">
    <name type="scientific">Litchfieldia salsa</name>
    <dbReference type="NCBI Taxonomy" id="930152"/>
    <lineage>
        <taxon>Bacteria</taxon>
        <taxon>Bacillati</taxon>
        <taxon>Bacillota</taxon>
        <taxon>Bacilli</taxon>
        <taxon>Bacillales</taxon>
        <taxon>Bacillaceae</taxon>
        <taxon>Litchfieldia</taxon>
    </lineage>
</organism>
<proteinExistence type="predicted"/>
<reference evidence="2" key="1">
    <citation type="submission" date="2016-10" db="EMBL/GenBank/DDBJ databases">
        <authorList>
            <person name="Varghese N."/>
            <person name="Submissions S."/>
        </authorList>
    </citation>
    <scope>NUCLEOTIDE SEQUENCE [LARGE SCALE GENOMIC DNA]</scope>
    <source>
        <strain evidence="2">IBRC-M10078</strain>
    </source>
</reference>
<dbReference type="AlphaFoldDB" id="A0A1H0RP10"/>
<dbReference type="EMBL" id="FNJU01000002">
    <property type="protein sequence ID" value="SDP31203.1"/>
    <property type="molecule type" value="Genomic_DNA"/>
</dbReference>